<sequence length="192" mass="21217">MFEMTPDKQLDALESGEISVAFTRPLPPGHPDLVTQILFRERLLAVMAETHSLASRRRVRLSDLAEERFVLLDRGVAISLYDHIIAACSSAGSSPVVAGGADLMATVLTMVAAEQGISIVSESVQNHRSQQISFVSIEPAMKPIPLVVCWHSNHESPPRDAFLQLVHERKTTIQQECVRQPDVQKSARKNRS</sequence>
<dbReference type="Proteomes" id="UP000001025">
    <property type="component" value="Chromosome"/>
</dbReference>
<gene>
    <name evidence="6" type="ordered locus">RB3703</name>
</gene>
<evidence type="ECO:0000256" key="4">
    <source>
        <dbReference type="ARBA" id="ARBA00023163"/>
    </source>
</evidence>
<dbReference type="HOGENOM" id="CLU_1414185_0_0_0"/>
<dbReference type="PANTHER" id="PTHR30346:SF0">
    <property type="entry name" value="HCA OPERON TRANSCRIPTIONAL ACTIVATOR HCAR"/>
    <property type="match status" value="1"/>
</dbReference>
<evidence type="ECO:0000259" key="5">
    <source>
        <dbReference type="Pfam" id="PF03466"/>
    </source>
</evidence>
<dbReference type="PATRIC" id="fig|243090.15.peg.1720"/>
<proteinExistence type="inferred from homology"/>
<dbReference type="Gene3D" id="3.40.190.10">
    <property type="entry name" value="Periplasmic binding protein-like II"/>
    <property type="match status" value="2"/>
</dbReference>
<dbReference type="STRING" id="243090.RB3703"/>
<accession>Q7UTS5</accession>
<dbReference type="OrthoDB" id="9803735at2"/>
<feature type="domain" description="LysR substrate-binding" evidence="5">
    <location>
        <begin position="3"/>
        <end position="169"/>
    </location>
</feature>
<keyword evidence="7" id="KW-1185">Reference proteome</keyword>
<dbReference type="AlphaFoldDB" id="Q7UTS5"/>
<dbReference type="InParanoid" id="Q7UTS5"/>
<dbReference type="GO" id="GO:0003677">
    <property type="term" value="F:DNA binding"/>
    <property type="evidence" value="ECO:0007669"/>
    <property type="project" value="UniProtKB-KW"/>
</dbReference>
<evidence type="ECO:0000256" key="3">
    <source>
        <dbReference type="ARBA" id="ARBA00023125"/>
    </source>
</evidence>
<organism evidence="6 7">
    <name type="scientific">Rhodopirellula baltica (strain DSM 10527 / NCIMB 13988 / SH1)</name>
    <dbReference type="NCBI Taxonomy" id="243090"/>
    <lineage>
        <taxon>Bacteria</taxon>
        <taxon>Pseudomonadati</taxon>
        <taxon>Planctomycetota</taxon>
        <taxon>Planctomycetia</taxon>
        <taxon>Pirellulales</taxon>
        <taxon>Pirellulaceae</taxon>
        <taxon>Rhodopirellula</taxon>
    </lineage>
</organism>
<dbReference type="Pfam" id="PF03466">
    <property type="entry name" value="LysR_substrate"/>
    <property type="match status" value="1"/>
</dbReference>
<dbReference type="SUPFAM" id="SSF53850">
    <property type="entry name" value="Periplasmic binding protein-like II"/>
    <property type="match status" value="1"/>
</dbReference>
<keyword evidence="2" id="KW-0805">Transcription regulation</keyword>
<dbReference type="InterPro" id="IPR005119">
    <property type="entry name" value="LysR_subst-bd"/>
</dbReference>
<dbReference type="EMBL" id="BX294139">
    <property type="protein sequence ID" value="CAD73359.1"/>
    <property type="molecule type" value="Genomic_DNA"/>
</dbReference>
<evidence type="ECO:0000313" key="7">
    <source>
        <dbReference type="Proteomes" id="UP000001025"/>
    </source>
</evidence>
<reference evidence="6 7" key="1">
    <citation type="journal article" date="2003" name="Proc. Natl. Acad. Sci. U.S.A.">
        <title>Complete genome sequence of the marine planctomycete Pirellula sp. strain 1.</title>
        <authorList>
            <person name="Gloeckner F.O."/>
            <person name="Kube M."/>
            <person name="Bauer M."/>
            <person name="Teeling H."/>
            <person name="Lombardot T."/>
            <person name="Ludwig W."/>
            <person name="Gade D."/>
            <person name="Beck A."/>
            <person name="Borzym K."/>
            <person name="Heitmann K."/>
            <person name="Rabus R."/>
            <person name="Schlesner H."/>
            <person name="Amann R."/>
            <person name="Reinhardt R."/>
        </authorList>
    </citation>
    <scope>NUCLEOTIDE SEQUENCE [LARGE SCALE GENOMIC DNA]</scope>
    <source>
        <strain evidence="7">DSM 10527 / NCIMB 13988 / SH1</strain>
    </source>
</reference>
<keyword evidence="3" id="KW-0238">DNA-binding</keyword>
<dbReference type="KEGG" id="rba:RB3703"/>
<dbReference type="CDD" id="cd08414">
    <property type="entry name" value="PBP2_LTTR_aromatics_like"/>
    <property type="match status" value="1"/>
</dbReference>
<dbReference type="EnsemblBacteria" id="CAD73359">
    <property type="protein sequence ID" value="CAD73359"/>
    <property type="gene ID" value="RB3703"/>
</dbReference>
<evidence type="ECO:0000313" key="6">
    <source>
        <dbReference type="EMBL" id="CAD73359.1"/>
    </source>
</evidence>
<comment type="similarity">
    <text evidence="1">Belongs to the LysR transcriptional regulatory family.</text>
</comment>
<name>Q7UTS5_RHOBA</name>
<dbReference type="PANTHER" id="PTHR30346">
    <property type="entry name" value="TRANSCRIPTIONAL DUAL REGULATOR HCAR-RELATED"/>
    <property type="match status" value="1"/>
</dbReference>
<evidence type="ECO:0000256" key="1">
    <source>
        <dbReference type="ARBA" id="ARBA00009437"/>
    </source>
</evidence>
<keyword evidence="4" id="KW-0804">Transcription</keyword>
<dbReference type="eggNOG" id="COG0583">
    <property type="taxonomic scope" value="Bacteria"/>
</dbReference>
<protein>
    <submittedName>
        <fullName evidence="6">Probable transcriptional regulator</fullName>
    </submittedName>
</protein>
<evidence type="ECO:0000256" key="2">
    <source>
        <dbReference type="ARBA" id="ARBA00023015"/>
    </source>
</evidence>